<evidence type="ECO:0000256" key="1">
    <source>
        <dbReference type="SAM" id="MobiDB-lite"/>
    </source>
</evidence>
<accession>A0ABV0T3G3</accession>
<proteinExistence type="predicted"/>
<evidence type="ECO:0000313" key="3">
    <source>
        <dbReference type="Proteomes" id="UP001482620"/>
    </source>
</evidence>
<feature type="compositionally biased region" description="Basic and acidic residues" evidence="1">
    <location>
        <begin position="1"/>
        <end position="10"/>
    </location>
</feature>
<keyword evidence="3" id="KW-1185">Reference proteome</keyword>
<comment type="caution">
    <text evidence="2">The sequence shown here is derived from an EMBL/GenBank/DDBJ whole genome shotgun (WGS) entry which is preliminary data.</text>
</comment>
<feature type="region of interest" description="Disordered" evidence="1">
    <location>
        <begin position="1"/>
        <end position="40"/>
    </location>
</feature>
<reference evidence="2 3" key="1">
    <citation type="submission" date="2021-06" db="EMBL/GenBank/DDBJ databases">
        <authorList>
            <person name="Palmer J.M."/>
        </authorList>
    </citation>
    <scope>NUCLEOTIDE SEQUENCE [LARGE SCALE GENOMIC DNA]</scope>
    <source>
        <strain evidence="3">if_2019</strain>
        <tissue evidence="2">Muscle</tissue>
    </source>
</reference>
<sequence length="109" mass="12487">MKPEAEKRVEIQNPIRQTRGMQEGKNRETGQGQRTRSGRKEHWIITHKLVLKTWHRLPVRGLYITAAPQLSGMRVDCAVAQQQTVEADELIAWMRAEQSRAEQADGPES</sequence>
<gene>
    <name evidence="2" type="ORF">ILYODFUR_037531</name>
</gene>
<name>A0ABV0T3G3_9TELE</name>
<dbReference type="EMBL" id="JAHRIQ010019951">
    <property type="protein sequence ID" value="MEQ2227415.1"/>
    <property type="molecule type" value="Genomic_DNA"/>
</dbReference>
<protein>
    <submittedName>
        <fullName evidence="2">Uncharacterized protein</fullName>
    </submittedName>
</protein>
<evidence type="ECO:0000313" key="2">
    <source>
        <dbReference type="EMBL" id="MEQ2227415.1"/>
    </source>
</evidence>
<organism evidence="2 3">
    <name type="scientific">Ilyodon furcidens</name>
    <name type="common">goldbreast splitfin</name>
    <dbReference type="NCBI Taxonomy" id="33524"/>
    <lineage>
        <taxon>Eukaryota</taxon>
        <taxon>Metazoa</taxon>
        <taxon>Chordata</taxon>
        <taxon>Craniata</taxon>
        <taxon>Vertebrata</taxon>
        <taxon>Euteleostomi</taxon>
        <taxon>Actinopterygii</taxon>
        <taxon>Neopterygii</taxon>
        <taxon>Teleostei</taxon>
        <taxon>Neoteleostei</taxon>
        <taxon>Acanthomorphata</taxon>
        <taxon>Ovalentaria</taxon>
        <taxon>Atherinomorphae</taxon>
        <taxon>Cyprinodontiformes</taxon>
        <taxon>Goodeidae</taxon>
        <taxon>Ilyodon</taxon>
    </lineage>
</organism>
<dbReference type="Proteomes" id="UP001482620">
    <property type="component" value="Unassembled WGS sequence"/>
</dbReference>